<proteinExistence type="predicted"/>
<accession>A0A3S5B0F5</accession>
<dbReference type="Proteomes" id="UP000784294">
    <property type="component" value="Unassembled WGS sequence"/>
</dbReference>
<evidence type="ECO:0000313" key="2">
    <source>
        <dbReference type="Proteomes" id="UP000784294"/>
    </source>
</evidence>
<sequence length="112" mass="12536">MPNEGSAKMHRGRGTVSRGLIHTNLQSQRQCNSPSTYREANLRITPIRIIKLNVRYANTELTCRVVFFLISGPASSFLQSLNRGSVAEWLACQANVCIVAVRLPLRVLIRPM</sequence>
<comment type="caution">
    <text evidence="1">The sequence shown here is derived from an EMBL/GenBank/DDBJ whole genome shotgun (WGS) entry which is preliminary data.</text>
</comment>
<name>A0A3S5B0F5_9PLAT</name>
<keyword evidence="2" id="KW-1185">Reference proteome</keyword>
<protein>
    <submittedName>
        <fullName evidence="1">Uncharacterized protein</fullName>
    </submittedName>
</protein>
<evidence type="ECO:0000313" key="1">
    <source>
        <dbReference type="EMBL" id="VEL09664.1"/>
    </source>
</evidence>
<gene>
    <name evidence="1" type="ORF">PXEA_LOCUS3104</name>
</gene>
<dbReference type="AlphaFoldDB" id="A0A3S5B0F5"/>
<organism evidence="1 2">
    <name type="scientific">Protopolystoma xenopodis</name>
    <dbReference type="NCBI Taxonomy" id="117903"/>
    <lineage>
        <taxon>Eukaryota</taxon>
        <taxon>Metazoa</taxon>
        <taxon>Spiralia</taxon>
        <taxon>Lophotrochozoa</taxon>
        <taxon>Platyhelminthes</taxon>
        <taxon>Monogenea</taxon>
        <taxon>Polyopisthocotylea</taxon>
        <taxon>Polystomatidea</taxon>
        <taxon>Polystomatidae</taxon>
        <taxon>Protopolystoma</taxon>
    </lineage>
</organism>
<reference evidence="1" key="1">
    <citation type="submission" date="2018-11" db="EMBL/GenBank/DDBJ databases">
        <authorList>
            <consortium name="Pathogen Informatics"/>
        </authorList>
    </citation>
    <scope>NUCLEOTIDE SEQUENCE</scope>
</reference>
<dbReference type="EMBL" id="CAAALY010006899">
    <property type="protein sequence ID" value="VEL09664.1"/>
    <property type="molecule type" value="Genomic_DNA"/>
</dbReference>